<sequence>MKTSCMLVAKVHIGLPVVTYHFLGSGKSWPPLMSRLWVTSDALRSSNDITKVVKRQLADGAAASLGLRDGNHRGHDGDRPIVNVSGLASSTWCPACSSCITGARFVCGSLNAHRGATSVSRPKARARCSLRL</sequence>
<protein>
    <submittedName>
        <fullName evidence="1">Uncharacterized protein</fullName>
    </submittedName>
</protein>
<dbReference type="AlphaFoldDB" id="A0A7S4HD33"/>
<accession>A0A7S4HD33</accession>
<organism evidence="1">
    <name type="scientific">Prymnesium polylepis</name>
    <dbReference type="NCBI Taxonomy" id="72548"/>
    <lineage>
        <taxon>Eukaryota</taxon>
        <taxon>Haptista</taxon>
        <taxon>Haptophyta</taxon>
        <taxon>Prymnesiophyceae</taxon>
        <taxon>Prymnesiales</taxon>
        <taxon>Prymnesiaceae</taxon>
        <taxon>Prymnesium</taxon>
    </lineage>
</organism>
<name>A0A7S4HD33_9EUKA</name>
<evidence type="ECO:0000313" key="1">
    <source>
        <dbReference type="EMBL" id="CAE2195412.1"/>
    </source>
</evidence>
<gene>
    <name evidence="1" type="ORF">CPOL0286_LOCUS765</name>
</gene>
<reference evidence="1" key="1">
    <citation type="submission" date="2021-01" db="EMBL/GenBank/DDBJ databases">
        <authorList>
            <person name="Corre E."/>
            <person name="Pelletier E."/>
            <person name="Niang G."/>
            <person name="Scheremetjew M."/>
            <person name="Finn R."/>
            <person name="Kale V."/>
            <person name="Holt S."/>
            <person name="Cochrane G."/>
            <person name="Meng A."/>
            <person name="Brown T."/>
            <person name="Cohen L."/>
        </authorList>
    </citation>
    <scope>NUCLEOTIDE SEQUENCE</scope>
    <source>
        <strain evidence="1">UIO037</strain>
    </source>
</reference>
<dbReference type="EMBL" id="HBKO01001538">
    <property type="protein sequence ID" value="CAE2195412.1"/>
    <property type="molecule type" value="Transcribed_RNA"/>
</dbReference>
<proteinExistence type="predicted"/>